<evidence type="ECO:0000313" key="2">
    <source>
        <dbReference type="EMBL" id="KAH7374921.1"/>
    </source>
</evidence>
<comment type="caution">
    <text evidence="2">The sequence shown here is derived from an EMBL/GenBank/DDBJ whole genome shotgun (WGS) entry which is preliminary data.</text>
</comment>
<feature type="compositionally biased region" description="Basic and acidic residues" evidence="1">
    <location>
        <begin position="54"/>
        <end position="65"/>
    </location>
</feature>
<dbReference type="Proteomes" id="UP000813385">
    <property type="component" value="Unassembled WGS sequence"/>
</dbReference>
<sequence length="175" mass="18240">MSSQRSTSASACSMALSPVPSCEPITREGSASCGVRGGRAWEGPSSGRGMSAREGGRSSDSHPEDVELSSPSPMVCTPGMGSPGRRGNSPSTGVKSGLGRDDAPESLMPASEYLSESSILISSPVQRLAREDPSGRSDMSKFGVLGLTRSVMESLSLDFWMAGNEECPQRIVRPA</sequence>
<evidence type="ECO:0000256" key="1">
    <source>
        <dbReference type="SAM" id="MobiDB-lite"/>
    </source>
</evidence>
<evidence type="ECO:0000313" key="3">
    <source>
        <dbReference type="Proteomes" id="UP000813385"/>
    </source>
</evidence>
<dbReference type="EMBL" id="JAGPXD010000001">
    <property type="protein sequence ID" value="KAH7374921.1"/>
    <property type="molecule type" value="Genomic_DNA"/>
</dbReference>
<dbReference type="AlphaFoldDB" id="A0A8K0TUH5"/>
<name>A0A8K0TUH5_9PEZI</name>
<gene>
    <name evidence="2" type="ORF">B0T11DRAFT_4293</name>
</gene>
<reference evidence="2" key="1">
    <citation type="journal article" date="2021" name="Nat. Commun.">
        <title>Genetic determinants of endophytism in the Arabidopsis root mycobiome.</title>
        <authorList>
            <person name="Mesny F."/>
            <person name="Miyauchi S."/>
            <person name="Thiergart T."/>
            <person name="Pickel B."/>
            <person name="Atanasova L."/>
            <person name="Karlsson M."/>
            <person name="Huettel B."/>
            <person name="Barry K.W."/>
            <person name="Haridas S."/>
            <person name="Chen C."/>
            <person name="Bauer D."/>
            <person name="Andreopoulos W."/>
            <person name="Pangilinan J."/>
            <person name="LaButti K."/>
            <person name="Riley R."/>
            <person name="Lipzen A."/>
            <person name="Clum A."/>
            <person name="Drula E."/>
            <person name="Henrissat B."/>
            <person name="Kohler A."/>
            <person name="Grigoriev I.V."/>
            <person name="Martin F.M."/>
            <person name="Hacquard S."/>
        </authorList>
    </citation>
    <scope>NUCLEOTIDE SEQUENCE</scope>
    <source>
        <strain evidence="2">MPI-CAGE-AT-0016</strain>
    </source>
</reference>
<accession>A0A8K0TUH5</accession>
<feature type="region of interest" description="Disordered" evidence="1">
    <location>
        <begin position="1"/>
        <end position="111"/>
    </location>
</feature>
<proteinExistence type="predicted"/>
<feature type="compositionally biased region" description="Low complexity" evidence="1">
    <location>
        <begin position="1"/>
        <end position="13"/>
    </location>
</feature>
<keyword evidence="3" id="KW-1185">Reference proteome</keyword>
<organism evidence="2 3">
    <name type="scientific">Plectosphaerella cucumerina</name>
    <dbReference type="NCBI Taxonomy" id="40658"/>
    <lineage>
        <taxon>Eukaryota</taxon>
        <taxon>Fungi</taxon>
        <taxon>Dikarya</taxon>
        <taxon>Ascomycota</taxon>
        <taxon>Pezizomycotina</taxon>
        <taxon>Sordariomycetes</taxon>
        <taxon>Hypocreomycetidae</taxon>
        <taxon>Glomerellales</taxon>
        <taxon>Plectosphaerellaceae</taxon>
        <taxon>Plectosphaerella</taxon>
    </lineage>
</organism>
<protein>
    <submittedName>
        <fullName evidence="2">Uncharacterized protein</fullName>
    </submittedName>
</protein>